<dbReference type="AlphaFoldDB" id="A0A0E0R371"/>
<keyword evidence="3" id="KW-1185">Reference proteome</keyword>
<sequence>RDCARSSREAGRVGRDSSQRAPPQPPPVGSGSRQKLQRGASSRWRPQAEASNLRETKLAAVVPILPSQISLASLILGRKKKRKRNKVGFFSITPITYPPDNSSPPAAAAATLHHYRRLLITPTSPAVLHQASNLQSASFLFFLRLDLAQVSPLPATPHGSGFRSLFSIHYRIHFLKANFWFLTKGT</sequence>
<accession>A0A0E0R371</accession>
<feature type="region of interest" description="Disordered" evidence="1">
    <location>
        <begin position="1"/>
        <end position="50"/>
    </location>
</feature>
<dbReference type="HOGENOM" id="CLU_1458037_0_0_1"/>
<protein>
    <submittedName>
        <fullName evidence="2">Uncharacterized protein</fullName>
    </submittedName>
</protein>
<feature type="compositionally biased region" description="Basic and acidic residues" evidence="1">
    <location>
        <begin position="1"/>
        <end position="18"/>
    </location>
</feature>
<reference evidence="2" key="2">
    <citation type="submission" date="2015-06" db="UniProtKB">
        <authorList>
            <consortium name="EnsemblPlants"/>
        </authorList>
    </citation>
    <scope>IDENTIFICATION</scope>
</reference>
<dbReference type="Gramene" id="ORUFI11G00490.1">
    <property type="protein sequence ID" value="ORUFI11G00490.1"/>
    <property type="gene ID" value="ORUFI11G00490"/>
</dbReference>
<reference evidence="3" key="1">
    <citation type="submission" date="2013-06" db="EMBL/GenBank/DDBJ databases">
        <authorList>
            <person name="Zhao Q."/>
        </authorList>
    </citation>
    <scope>NUCLEOTIDE SEQUENCE</scope>
    <source>
        <strain evidence="3">cv. W1943</strain>
    </source>
</reference>
<name>A0A0E0R371_ORYRU</name>
<evidence type="ECO:0000313" key="3">
    <source>
        <dbReference type="Proteomes" id="UP000008022"/>
    </source>
</evidence>
<dbReference type="STRING" id="4529.A0A0E0R371"/>
<evidence type="ECO:0000313" key="2">
    <source>
        <dbReference type="EnsemblPlants" id="ORUFI11G00490.1"/>
    </source>
</evidence>
<proteinExistence type="predicted"/>
<dbReference type="Proteomes" id="UP000008022">
    <property type="component" value="Unassembled WGS sequence"/>
</dbReference>
<evidence type="ECO:0000256" key="1">
    <source>
        <dbReference type="SAM" id="MobiDB-lite"/>
    </source>
</evidence>
<dbReference type="EnsemblPlants" id="ORUFI11G00490.1">
    <property type="protein sequence ID" value="ORUFI11G00490.1"/>
    <property type="gene ID" value="ORUFI11G00490"/>
</dbReference>
<organism evidence="2 3">
    <name type="scientific">Oryza rufipogon</name>
    <name type="common">Brownbeard rice</name>
    <name type="synonym">Asian wild rice</name>
    <dbReference type="NCBI Taxonomy" id="4529"/>
    <lineage>
        <taxon>Eukaryota</taxon>
        <taxon>Viridiplantae</taxon>
        <taxon>Streptophyta</taxon>
        <taxon>Embryophyta</taxon>
        <taxon>Tracheophyta</taxon>
        <taxon>Spermatophyta</taxon>
        <taxon>Magnoliopsida</taxon>
        <taxon>Liliopsida</taxon>
        <taxon>Poales</taxon>
        <taxon>Poaceae</taxon>
        <taxon>BOP clade</taxon>
        <taxon>Oryzoideae</taxon>
        <taxon>Oryzeae</taxon>
        <taxon>Oryzinae</taxon>
        <taxon>Oryza</taxon>
    </lineage>
</organism>